<dbReference type="EMBL" id="VSSQ01001477">
    <property type="protein sequence ID" value="MPM08667.1"/>
    <property type="molecule type" value="Genomic_DNA"/>
</dbReference>
<dbReference type="AlphaFoldDB" id="A0A644WY90"/>
<evidence type="ECO:0000256" key="1">
    <source>
        <dbReference type="SAM" id="MobiDB-lite"/>
    </source>
</evidence>
<organism evidence="2">
    <name type="scientific">bioreactor metagenome</name>
    <dbReference type="NCBI Taxonomy" id="1076179"/>
    <lineage>
        <taxon>unclassified sequences</taxon>
        <taxon>metagenomes</taxon>
        <taxon>ecological metagenomes</taxon>
    </lineage>
</organism>
<gene>
    <name evidence="2" type="ORF">SDC9_54981</name>
</gene>
<sequence length="326" mass="36102">MILLIETHPVFPYIEQAVTGFVAAVSVPSQHSLDSQHQLLGREWLGNVVISTQLETQDAVALLGAGCHEDHRTIGFLLQLLHKRKAIAVGQHHILNQQGRDLGCKRLAGALQIGKPTYGIAGELQVLAHPLTNHLVILNDINKLFDLLFLVCHSLILTFTSRLAGSTLAGEPVSIPAHRLDPLRTKRPHFRPHVLHMGIDDSIVRLEAIVEAVLQNLGPGDENSTVAHQITHNPPLCSSKGNLPSIDTEHVRHLIKLQNRIAKRPGRTTAERRDADIDPSKQGMHPEHKLLRTERLADIVVRTQFEAQNPVALSHPSRHKNHRKGV</sequence>
<protein>
    <submittedName>
        <fullName evidence="2">Uncharacterized protein</fullName>
    </submittedName>
</protein>
<feature type="region of interest" description="Disordered" evidence="1">
    <location>
        <begin position="264"/>
        <end position="285"/>
    </location>
</feature>
<proteinExistence type="predicted"/>
<comment type="caution">
    <text evidence="2">The sequence shown here is derived from an EMBL/GenBank/DDBJ whole genome shotgun (WGS) entry which is preliminary data.</text>
</comment>
<reference evidence="2" key="1">
    <citation type="submission" date="2019-08" db="EMBL/GenBank/DDBJ databases">
        <authorList>
            <person name="Kucharzyk K."/>
            <person name="Murdoch R.W."/>
            <person name="Higgins S."/>
            <person name="Loffler F."/>
        </authorList>
    </citation>
    <scope>NUCLEOTIDE SEQUENCE</scope>
</reference>
<accession>A0A644WY90</accession>
<name>A0A644WY90_9ZZZZ</name>
<evidence type="ECO:0000313" key="2">
    <source>
        <dbReference type="EMBL" id="MPM08667.1"/>
    </source>
</evidence>
<feature type="compositionally biased region" description="Basic and acidic residues" evidence="1">
    <location>
        <begin position="269"/>
        <end position="285"/>
    </location>
</feature>